<protein>
    <submittedName>
        <fullName evidence="3">Uncharacterized protein</fullName>
    </submittedName>
</protein>
<evidence type="ECO:0000313" key="4">
    <source>
        <dbReference type="Proteomes" id="UP001150238"/>
    </source>
</evidence>
<reference evidence="3" key="2">
    <citation type="journal article" date="2023" name="Proc. Natl. Acad. Sci. U.S.A.">
        <title>A global phylogenomic analysis of the shiitake genus Lentinula.</title>
        <authorList>
            <person name="Sierra-Patev S."/>
            <person name="Min B."/>
            <person name="Naranjo-Ortiz M."/>
            <person name="Looney B."/>
            <person name="Konkel Z."/>
            <person name="Slot J.C."/>
            <person name="Sakamoto Y."/>
            <person name="Steenwyk J.L."/>
            <person name="Rokas A."/>
            <person name="Carro J."/>
            <person name="Camarero S."/>
            <person name="Ferreira P."/>
            <person name="Molpeceres G."/>
            <person name="Ruiz-Duenas F.J."/>
            <person name="Serrano A."/>
            <person name="Henrissat B."/>
            <person name="Drula E."/>
            <person name="Hughes K.W."/>
            <person name="Mata J.L."/>
            <person name="Ishikawa N.K."/>
            <person name="Vargas-Isla R."/>
            <person name="Ushijima S."/>
            <person name="Smith C.A."/>
            <person name="Donoghue J."/>
            <person name="Ahrendt S."/>
            <person name="Andreopoulos W."/>
            <person name="He G."/>
            <person name="LaButti K."/>
            <person name="Lipzen A."/>
            <person name="Ng V."/>
            <person name="Riley R."/>
            <person name="Sandor L."/>
            <person name="Barry K."/>
            <person name="Martinez A.T."/>
            <person name="Xiao Y."/>
            <person name="Gibbons J.G."/>
            <person name="Terashima K."/>
            <person name="Grigoriev I.V."/>
            <person name="Hibbett D."/>
        </authorList>
    </citation>
    <scope>NUCLEOTIDE SEQUENCE</scope>
    <source>
        <strain evidence="3">Sp2 HRB7682 ss15</strain>
    </source>
</reference>
<dbReference type="Proteomes" id="UP001150238">
    <property type="component" value="Unassembled WGS sequence"/>
</dbReference>
<comment type="caution">
    <text evidence="3">The sequence shown here is derived from an EMBL/GenBank/DDBJ whole genome shotgun (WGS) entry which is preliminary data.</text>
</comment>
<feature type="signal peptide" evidence="2">
    <location>
        <begin position="1"/>
        <end position="28"/>
    </location>
</feature>
<sequence length="392" mass="44250">MTKRDFLLCLIRALFLFSLSCFTPSFLAKSKNLSTKYLHVHPYATTPAFNAWMLELNVGRGICRHIVRGETFRLLEPPATCQKLTYLSNPYEKQDIVGKDDSELSSCESDDEVPSIINLPLPNPPPSPASAYTLRKRCTNASATSPSSRTSASQPASKALGKRAVVLEEGEEERRCCSEGGQQRGPNRRRTKRRRKHIIELGHTCPEALEGKIRASKPVFSHLVTESLPMASGAWVGMDSQFYGAKKVRMVEDLLAKGMWVIRYEKGKIVPLADSEQRVLACFVDTVHDEGYQKAVEEMTRLILRARQTTVWNTKETKHKRGAFSCTCPRNILRQGSTRAYALRRRQAKLDAGSLEPQLLPSSALSTWFPRCYQEGIRRKQELEARNYLLKS</sequence>
<evidence type="ECO:0000256" key="1">
    <source>
        <dbReference type="SAM" id="MobiDB-lite"/>
    </source>
</evidence>
<dbReference type="EMBL" id="JANVFS010000001">
    <property type="protein sequence ID" value="KAJ4496409.1"/>
    <property type="molecule type" value="Genomic_DNA"/>
</dbReference>
<evidence type="ECO:0000313" key="3">
    <source>
        <dbReference type="EMBL" id="KAJ4496409.1"/>
    </source>
</evidence>
<evidence type="ECO:0000256" key="2">
    <source>
        <dbReference type="SAM" id="SignalP"/>
    </source>
</evidence>
<name>A0A9W9B266_9AGAR</name>
<keyword evidence="2" id="KW-0732">Signal</keyword>
<feature type="region of interest" description="Disordered" evidence="1">
    <location>
        <begin position="138"/>
        <end position="194"/>
    </location>
</feature>
<accession>A0A9W9B266</accession>
<gene>
    <name evidence="3" type="ORF">C8J55DRAFT_484271</name>
</gene>
<proteinExistence type="predicted"/>
<feature type="chain" id="PRO_5040987224" evidence="2">
    <location>
        <begin position="29"/>
        <end position="392"/>
    </location>
</feature>
<dbReference type="AlphaFoldDB" id="A0A9W9B266"/>
<organism evidence="3 4">
    <name type="scientific">Lentinula lateritia</name>
    <dbReference type="NCBI Taxonomy" id="40482"/>
    <lineage>
        <taxon>Eukaryota</taxon>
        <taxon>Fungi</taxon>
        <taxon>Dikarya</taxon>
        <taxon>Basidiomycota</taxon>
        <taxon>Agaricomycotina</taxon>
        <taxon>Agaricomycetes</taxon>
        <taxon>Agaricomycetidae</taxon>
        <taxon>Agaricales</taxon>
        <taxon>Marasmiineae</taxon>
        <taxon>Omphalotaceae</taxon>
        <taxon>Lentinula</taxon>
    </lineage>
</organism>
<feature type="compositionally biased region" description="Low complexity" evidence="1">
    <location>
        <begin position="141"/>
        <end position="157"/>
    </location>
</feature>
<reference evidence="3" key="1">
    <citation type="submission" date="2022-08" db="EMBL/GenBank/DDBJ databases">
        <authorList>
            <consortium name="DOE Joint Genome Institute"/>
            <person name="Min B."/>
            <person name="Riley R."/>
            <person name="Sierra-Patev S."/>
            <person name="Naranjo-Ortiz M."/>
            <person name="Looney B."/>
            <person name="Konkel Z."/>
            <person name="Slot J.C."/>
            <person name="Sakamoto Y."/>
            <person name="Steenwyk J.L."/>
            <person name="Rokas A."/>
            <person name="Carro J."/>
            <person name="Camarero S."/>
            <person name="Ferreira P."/>
            <person name="Molpeceres G."/>
            <person name="Ruiz-Duenas F.J."/>
            <person name="Serrano A."/>
            <person name="Henrissat B."/>
            <person name="Drula E."/>
            <person name="Hughes K.W."/>
            <person name="Mata J.L."/>
            <person name="Ishikawa N.K."/>
            <person name="Vargas-Isla R."/>
            <person name="Ushijima S."/>
            <person name="Smith C.A."/>
            <person name="Ahrendt S."/>
            <person name="Andreopoulos W."/>
            <person name="He G."/>
            <person name="Labutti K."/>
            <person name="Lipzen A."/>
            <person name="Ng V."/>
            <person name="Sandor L."/>
            <person name="Barry K."/>
            <person name="Martinez A.T."/>
            <person name="Xiao Y."/>
            <person name="Gibbons J.G."/>
            <person name="Terashima K."/>
            <person name="Hibbett D.S."/>
            <person name="Grigoriev I.V."/>
        </authorList>
    </citation>
    <scope>NUCLEOTIDE SEQUENCE</scope>
    <source>
        <strain evidence="3">Sp2 HRB7682 ss15</strain>
    </source>
</reference>